<gene>
    <name evidence="4" type="ORF">DDE23_13980</name>
</gene>
<dbReference type="InterPro" id="IPR039298">
    <property type="entry name" value="ACOT13"/>
</dbReference>
<reference evidence="4 5" key="1">
    <citation type="journal article" date="2011" name="Syst. Appl. Microbiol.">
        <title>Defluviimonas denitrificans gen. nov., sp. nov., and Pararhodobacter aggregans gen. nov., sp. nov., non-phototrophic Rhodobacteraceae from the biofilter of a marine aquaculture.</title>
        <authorList>
            <person name="Foesel B.U."/>
            <person name="Drake H.L."/>
            <person name="Schramm A."/>
        </authorList>
    </citation>
    <scope>NUCLEOTIDE SEQUENCE [LARGE SCALE GENOMIC DNA]</scope>
    <source>
        <strain evidence="4 5">D1-19</strain>
    </source>
</reference>
<dbReference type="InterPro" id="IPR003736">
    <property type="entry name" value="PAAI_dom"/>
</dbReference>
<dbReference type="EMBL" id="QDDR01000007">
    <property type="protein sequence ID" value="PVE46792.1"/>
    <property type="molecule type" value="Genomic_DNA"/>
</dbReference>
<keyword evidence="5" id="KW-1185">Reference proteome</keyword>
<evidence type="ECO:0000256" key="1">
    <source>
        <dbReference type="ARBA" id="ARBA00008324"/>
    </source>
</evidence>
<dbReference type="InterPro" id="IPR006683">
    <property type="entry name" value="Thioestr_dom"/>
</dbReference>
<accession>A0A2T7UQ44</accession>
<dbReference type="InterPro" id="IPR029069">
    <property type="entry name" value="HotDog_dom_sf"/>
</dbReference>
<dbReference type="Proteomes" id="UP000244810">
    <property type="component" value="Unassembled WGS sequence"/>
</dbReference>
<dbReference type="GO" id="GO:0047617">
    <property type="term" value="F:fatty acyl-CoA hydrolase activity"/>
    <property type="evidence" value="ECO:0007669"/>
    <property type="project" value="InterPro"/>
</dbReference>
<dbReference type="CDD" id="cd03443">
    <property type="entry name" value="PaaI_thioesterase"/>
    <property type="match status" value="1"/>
</dbReference>
<comment type="caution">
    <text evidence="4">The sequence shown here is derived from an EMBL/GenBank/DDBJ whole genome shotgun (WGS) entry which is preliminary data.</text>
</comment>
<dbReference type="SUPFAM" id="SSF54637">
    <property type="entry name" value="Thioesterase/thiol ester dehydrase-isomerase"/>
    <property type="match status" value="1"/>
</dbReference>
<dbReference type="Pfam" id="PF03061">
    <property type="entry name" value="4HBT"/>
    <property type="match status" value="1"/>
</dbReference>
<dbReference type="PANTHER" id="PTHR21660:SF1">
    <property type="entry name" value="ACYL-COENZYME A THIOESTERASE 13"/>
    <property type="match status" value="1"/>
</dbReference>
<evidence type="ECO:0000259" key="3">
    <source>
        <dbReference type="Pfam" id="PF03061"/>
    </source>
</evidence>
<sequence>MNADQLRALLARAEFHKFLEMEVVSVEPDGRLTLKLPYREAYTIFAKAGTYHGGIIASLIDVAGTMACSVVKGQPTPTANLRVDYLKSPARCDLYAEAEARRIGRTLGVADVTIRDAEGTAYALGRGTFNTAAPEPVKA</sequence>
<comment type="similarity">
    <text evidence="1">Belongs to the thioesterase PaaI family.</text>
</comment>
<keyword evidence="2" id="KW-0378">Hydrolase</keyword>
<dbReference type="PANTHER" id="PTHR21660">
    <property type="entry name" value="THIOESTERASE SUPERFAMILY MEMBER-RELATED"/>
    <property type="match status" value="1"/>
</dbReference>
<name>A0A2T7UQ44_9RHOB</name>
<evidence type="ECO:0000313" key="4">
    <source>
        <dbReference type="EMBL" id="PVE46792.1"/>
    </source>
</evidence>
<proteinExistence type="inferred from homology"/>
<evidence type="ECO:0000313" key="5">
    <source>
        <dbReference type="Proteomes" id="UP000244810"/>
    </source>
</evidence>
<evidence type="ECO:0000256" key="2">
    <source>
        <dbReference type="ARBA" id="ARBA00022801"/>
    </source>
</evidence>
<organism evidence="4 5">
    <name type="scientific">Pararhodobacter aggregans</name>
    <dbReference type="NCBI Taxonomy" id="404875"/>
    <lineage>
        <taxon>Bacteria</taxon>
        <taxon>Pseudomonadati</taxon>
        <taxon>Pseudomonadota</taxon>
        <taxon>Alphaproteobacteria</taxon>
        <taxon>Rhodobacterales</taxon>
        <taxon>Paracoccaceae</taxon>
        <taxon>Pararhodobacter</taxon>
    </lineage>
</organism>
<feature type="domain" description="Thioesterase" evidence="3">
    <location>
        <begin position="49"/>
        <end position="120"/>
    </location>
</feature>
<dbReference type="AlphaFoldDB" id="A0A2T7UQ44"/>
<dbReference type="NCBIfam" id="TIGR00369">
    <property type="entry name" value="unchar_dom_1"/>
    <property type="match status" value="1"/>
</dbReference>
<dbReference type="OrthoDB" id="9806185at2"/>
<dbReference type="Gene3D" id="3.10.129.10">
    <property type="entry name" value="Hotdog Thioesterase"/>
    <property type="match status" value="1"/>
</dbReference>
<dbReference type="RefSeq" id="WP_107752364.1">
    <property type="nucleotide sequence ID" value="NZ_QBKF01000007.1"/>
</dbReference>
<protein>
    <submittedName>
        <fullName evidence="4">PaaI family thioesterase</fullName>
    </submittedName>
</protein>